<evidence type="ECO:0000256" key="2">
    <source>
        <dbReference type="ARBA" id="ARBA00022448"/>
    </source>
</evidence>
<dbReference type="HAMAP" id="MF_01357">
    <property type="entry name" value="NDH1_NuoC"/>
    <property type="match status" value="1"/>
</dbReference>
<keyword evidence="3" id="KW-0472">Membrane</keyword>
<dbReference type="PROSITE" id="PS00542">
    <property type="entry name" value="COMPLEX1_30K"/>
    <property type="match status" value="1"/>
</dbReference>
<keyword evidence="3 4" id="KW-0520">NAD</keyword>
<dbReference type="Pfam" id="PF00329">
    <property type="entry name" value="Complex1_30kDa"/>
    <property type="match status" value="1"/>
</dbReference>
<dbReference type="InterPro" id="IPR001268">
    <property type="entry name" value="NADH_UbQ_OxRdtase_30kDa_su"/>
</dbReference>
<proteinExistence type="inferred from homology"/>
<evidence type="ECO:0000256" key="5">
    <source>
        <dbReference type="RuleBase" id="RU003582"/>
    </source>
</evidence>
<evidence type="ECO:0000313" key="7">
    <source>
        <dbReference type="EMBL" id="HGY56360.1"/>
    </source>
</evidence>
<keyword evidence="2 3" id="KW-0813">Transport</keyword>
<dbReference type="NCBIfam" id="TIGR01961">
    <property type="entry name" value="NuoC_fam"/>
    <property type="match status" value="1"/>
</dbReference>
<comment type="catalytic activity">
    <reaction evidence="3 5">
        <text>a quinone + NADH + 5 H(+)(in) = a quinol + NAD(+) + 4 H(+)(out)</text>
        <dbReference type="Rhea" id="RHEA:57888"/>
        <dbReference type="ChEBI" id="CHEBI:15378"/>
        <dbReference type="ChEBI" id="CHEBI:24646"/>
        <dbReference type="ChEBI" id="CHEBI:57540"/>
        <dbReference type="ChEBI" id="CHEBI:57945"/>
        <dbReference type="ChEBI" id="CHEBI:132124"/>
    </reaction>
</comment>
<comment type="subunit">
    <text evidence="3">NDH-1 is composed of 14 different subunits. Subunits NuoB, C, D, E, F, and G constitute the peripheral sector of the complex.</text>
</comment>
<comment type="function">
    <text evidence="3">NDH-1 shuttles electrons from NADH, via FMN and iron-sulfur (Fe-S) centers, to quinones in the respiratory chain. The immediate electron acceptor for the enzyme in this species is believed to be ubiquinone. Couples the redox reaction to proton translocation (for every two electrons transferred, four hydrogen ions are translocated across the cytoplasmic membrane), and thus conserves the redox energy in a proton gradient.</text>
</comment>
<evidence type="ECO:0000256" key="1">
    <source>
        <dbReference type="ARBA" id="ARBA00007569"/>
    </source>
</evidence>
<evidence type="ECO:0000256" key="4">
    <source>
        <dbReference type="RuleBase" id="RU003456"/>
    </source>
</evidence>
<keyword evidence="3 4" id="KW-1278">Translocase</keyword>
<comment type="similarity">
    <text evidence="1 3 4">Belongs to the complex I 30 kDa subunit family.</text>
</comment>
<dbReference type="AlphaFoldDB" id="A0A7V4WVM4"/>
<keyword evidence="3" id="KW-0830">Ubiquinone</keyword>
<evidence type="ECO:0000256" key="3">
    <source>
        <dbReference type="HAMAP-Rule" id="MF_01357"/>
    </source>
</evidence>
<keyword evidence="3" id="KW-1003">Cell membrane</keyword>
<dbReference type="SUPFAM" id="SSF143243">
    <property type="entry name" value="Nqo5-like"/>
    <property type="match status" value="1"/>
</dbReference>
<keyword evidence="3 5" id="KW-0874">Quinone</keyword>
<dbReference type="InterPro" id="IPR037232">
    <property type="entry name" value="NADH_quin_OxRdtase_su_C/D-like"/>
</dbReference>
<dbReference type="PANTHER" id="PTHR10884:SF14">
    <property type="entry name" value="NADH DEHYDROGENASE [UBIQUINONE] IRON-SULFUR PROTEIN 3, MITOCHONDRIAL"/>
    <property type="match status" value="1"/>
</dbReference>
<dbReference type="InterPro" id="IPR010218">
    <property type="entry name" value="NADH_DH_suC"/>
</dbReference>
<gene>
    <name evidence="3" type="primary">nuoC</name>
    <name evidence="7" type="ORF">ENK44_11685</name>
</gene>
<dbReference type="GO" id="GO:0008137">
    <property type="term" value="F:NADH dehydrogenase (ubiquinone) activity"/>
    <property type="evidence" value="ECO:0007669"/>
    <property type="project" value="InterPro"/>
</dbReference>
<dbReference type="EMBL" id="DRQG01000109">
    <property type="protein sequence ID" value="HGY56360.1"/>
    <property type="molecule type" value="Genomic_DNA"/>
</dbReference>
<dbReference type="EC" id="7.1.1.-" evidence="3"/>
<dbReference type="GO" id="GO:0048038">
    <property type="term" value="F:quinone binding"/>
    <property type="evidence" value="ECO:0007669"/>
    <property type="project" value="UniProtKB-KW"/>
</dbReference>
<dbReference type="InterPro" id="IPR020396">
    <property type="entry name" value="NADH_UbQ_OxRdtase_CS"/>
</dbReference>
<sequence>MTAQEIYDTLKKKFPDTVLEFNSEALQPFIKLDAEKQFYELCQFLRDDEAMDFDFLRCLSGVDYGEPLGAVYHLFSMKHRHEIVLKIEVAREGGKIPSVADLWRTADWHEREIFDLYGITFTNHPNLKRILLPDDWEGHPLRKDYVTPEYYNGIPILHPDTKGKTNE</sequence>
<dbReference type="Gene3D" id="3.30.460.80">
    <property type="entry name" value="NADH:ubiquinone oxidoreductase, 30kDa subunit"/>
    <property type="match status" value="1"/>
</dbReference>
<protein>
    <recommendedName>
        <fullName evidence="3">NADH-quinone oxidoreductase subunit C</fullName>
        <ecNumber evidence="3">7.1.1.-</ecNumber>
    </recommendedName>
    <alternativeName>
        <fullName evidence="3">NADH dehydrogenase I subunit C</fullName>
    </alternativeName>
    <alternativeName>
        <fullName evidence="3">NDH-1 subunit C</fullName>
    </alternativeName>
</protein>
<dbReference type="PANTHER" id="PTHR10884">
    <property type="entry name" value="NADH DEHYDROGENASE UBIQUINONE IRON-SULFUR PROTEIN 3"/>
    <property type="match status" value="1"/>
</dbReference>
<dbReference type="GO" id="GO:0050136">
    <property type="term" value="F:NADH dehydrogenase (quinone) (non-electrogenic) activity"/>
    <property type="evidence" value="ECO:0007669"/>
    <property type="project" value="UniProtKB-UniRule"/>
</dbReference>
<feature type="domain" description="NADH:ubiquinone oxidoreductase 30kDa subunit" evidence="6">
    <location>
        <begin position="36"/>
        <end position="150"/>
    </location>
</feature>
<comment type="subcellular location">
    <subcellularLocation>
        <location evidence="3">Cell membrane</location>
        <topology evidence="3">Peripheral membrane protein</topology>
        <orientation evidence="3">Cytoplasmic side</orientation>
    </subcellularLocation>
</comment>
<reference evidence="7" key="1">
    <citation type="journal article" date="2020" name="mSystems">
        <title>Genome- and Community-Level Interaction Insights into Carbon Utilization and Element Cycling Functions of Hydrothermarchaeota in Hydrothermal Sediment.</title>
        <authorList>
            <person name="Zhou Z."/>
            <person name="Liu Y."/>
            <person name="Xu W."/>
            <person name="Pan J."/>
            <person name="Luo Z.H."/>
            <person name="Li M."/>
        </authorList>
    </citation>
    <scope>NUCLEOTIDE SEQUENCE [LARGE SCALE GENOMIC DNA]</scope>
    <source>
        <strain evidence="7">HyVt-577</strain>
    </source>
</reference>
<comment type="caution">
    <text evidence="7">The sequence shown here is derived from an EMBL/GenBank/DDBJ whole genome shotgun (WGS) entry which is preliminary data.</text>
</comment>
<dbReference type="GO" id="GO:0005886">
    <property type="term" value="C:plasma membrane"/>
    <property type="evidence" value="ECO:0007669"/>
    <property type="project" value="UniProtKB-SubCell"/>
</dbReference>
<dbReference type="Proteomes" id="UP000885779">
    <property type="component" value="Unassembled WGS sequence"/>
</dbReference>
<evidence type="ECO:0000259" key="6">
    <source>
        <dbReference type="Pfam" id="PF00329"/>
    </source>
</evidence>
<name>A0A7V4WVM4_CALAY</name>
<accession>A0A7V4WVM4</accession>
<organism evidence="7">
    <name type="scientific">Caldithrix abyssi</name>
    <dbReference type="NCBI Taxonomy" id="187145"/>
    <lineage>
        <taxon>Bacteria</taxon>
        <taxon>Pseudomonadati</taxon>
        <taxon>Calditrichota</taxon>
        <taxon>Calditrichia</taxon>
        <taxon>Calditrichales</taxon>
        <taxon>Calditrichaceae</taxon>
        <taxon>Caldithrix</taxon>
    </lineage>
</organism>